<dbReference type="EMBL" id="BAAANC010000006">
    <property type="protein sequence ID" value="GAA1561725.1"/>
    <property type="molecule type" value="Genomic_DNA"/>
</dbReference>
<evidence type="ECO:0000313" key="2">
    <source>
        <dbReference type="Proteomes" id="UP001500363"/>
    </source>
</evidence>
<evidence type="ECO:0000313" key="1">
    <source>
        <dbReference type="EMBL" id="GAA1561725.1"/>
    </source>
</evidence>
<protein>
    <submittedName>
        <fullName evidence="1">Uncharacterized protein</fullName>
    </submittedName>
</protein>
<comment type="caution">
    <text evidence="1">The sequence shown here is derived from an EMBL/GenBank/DDBJ whole genome shotgun (WGS) entry which is preliminary data.</text>
</comment>
<dbReference type="Proteomes" id="UP001500363">
    <property type="component" value="Unassembled WGS sequence"/>
</dbReference>
<sequence length="83" mass="9675">MHAKNEGLSLGYRFKWRLDYVLLHAAGPATLSEELDPRSRMKRQRAARSRRARRERWVREVQTGQFLRRAELRGGVLAEGVAE</sequence>
<name>A0ABP4NH89_9ACTN</name>
<dbReference type="RefSeq" id="WP_344183652.1">
    <property type="nucleotide sequence ID" value="NZ_BAAANC010000006.1"/>
</dbReference>
<reference evidence="2" key="1">
    <citation type="journal article" date="2019" name="Int. J. Syst. Evol. Microbiol.">
        <title>The Global Catalogue of Microorganisms (GCM) 10K type strain sequencing project: providing services to taxonomists for standard genome sequencing and annotation.</title>
        <authorList>
            <consortium name="The Broad Institute Genomics Platform"/>
            <consortium name="The Broad Institute Genome Sequencing Center for Infectious Disease"/>
            <person name="Wu L."/>
            <person name="Ma J."/>
        </authorList>
    </citation>
    <scope>NUCLEOTIDE SEQUENCE [LARGE SCALE GENOMIC DNA]</scope>
    <source>
        <strain evidence="2">JCM 14303</strain>
    </source>
</reference>
<gene>
    <name evidence="1" type="ORF">GCM10009741_78920</name>
</gene>
<keyword evidence="2" id="KW-1185">Reference proteome</keyword>
<accession>A0ABP4NH89</accession>
<proteinExistence type="predicted"/>
<organism evidence="1 2">
    <name type="scientific">Kribbella lupini</name>
    <dbReference type="NCBI Taxonomy" id="291602"/>
    <lineage>
        <taxon>Bacteria</taxon>
        <taxon>Bacillati</taxon>
        <taxon>Actinomycetota</taxon>
        <taxon>Actinomycetes</taxon>
        <taxon>Propionibacteriales</taxon>
        <taxon>Kribbellaceae</taxon>
        <taxon>Kribbella</taxon>
    </lineage>
</organism>